<name>A0A3B1C2F6_9ZZZZ</name>
<proteinExistence type="predicted"/>
<feature type="transmembrane region" description="Helical" evidence="1">
    <location>
        <begin position="76"/>
        <end position="101"/>
    </location>
</feature>
<reference evidence="2" key="1">
    <citation type="submission" date="2018-06" db="EMBL/GenBank/DDBJ databases">
        <authorList>
            <person name="Zhirakovskaya E."/>
        </authorList>
    </citation>
    <scope>NUCLEOTIDE SEQUENCE</scope>
</reference>
<keyword evidence="1" id="KW-0812">Transmembrane</keyword>
<gene>
    <name evidence="2" type="ORF">MNBD_NITROSPINAE04-446</name>
</gene>
<evidence type="ECO:0000313" key="2">
    <source>
        <dbReference type="EMBL" id="VAX24369.1"/>
    </source>
</evidence>
<keyword evidence="1" id="KW-1133">Transmembrane helix</keyword>
<sequence>MLLKLFLLFTIVPLVELSLLIKVGNAIGVMETVALVLITGIVGAYLAREQGLRVIREFQDSINRGDMPTHALIEGLLIVVGGVLLVTPGIITDFIGFTLVIPPTRKFIREYMERHLETKIQVGMQTPGGSAFYYSSSIRESHKTDKRHDDDDIIDV</sequence>
<dbReference type="PANTHER" id="PTHR35335">
    <property type="entry name" value="UPF0716 PROTEIN FXSA"/>
    <property type="match status" value="1"/>
</dbReference>
<keyword evidence="1" id="KW-0472">Membrane</keyword>
<dbReference type="NCBIfam" id="NF008528">
    <property type="entry name" value="PRK11463.1-2"/>
    <property type="match status" value="1"/>
</dbReference>
<dbReference type="InterPro" id="IPR007313">
    <property type="entry name" value="FxsA"/>
</dbReference>
<evidence type="ECO:0000256" key="1">
    <source>
        <dbReference type="SAM" id="Phobius"/>
    </source>
</evidence>
<feature type="transmembrane region" description="Helical" evidence="1">
    <location>
        <begin position="27"/>
        <end position="47"/>
    </location>
</feature>
<dbReference type="Pfam" id="PF04186">
    <property type="entry name" value="FxsA"/>
    <property type="match status" value="1"/>
</dbReference>
<dbReference type="GO" id="GO:0016020">
    <property type="term" value="C:membrane"/>
    <property type="evidence" value="ECO:0007669"/>
    <property type="project" value="InterPro"/>
</dbReference>
<organism evidence="2">
    <name type="scientific">hydrothermal vent metagenome</name>
    <dbReference type="NCBI Taxonomy" id="652676"/>
    <lineage>
        <taxon>unclassified sequences</taxon>
        <taxon>metagenomes</taxon>
        <taxon>ecological metagenomes</taxon>
    </lineage>
</organism>
<protein>
    <recommendedName>
        <fullName evidence="3">FxsA protein</fullName>
    </recommendedName>
</protein>
<evidence type="ECO:0008006" key="3">
    <source>
        <dbReference type="Google" id="ProtNLM"/>
    </source>
</evidence>
<dbReference type="PANTHER" id="PTHR35335:SF1">
    <property type="entry name" value="UPF0716 PROTEIN FXSA"/>
    <property type="match status" value="1"/>
</dbReference>
<dbReference type="EMBL" id="UOGA01000271">
    <property type="protein sequence ID" value="VAX24369.1"/>
    <property type="molecule type" value="Genomic_DNA"/>
</dbReference>
<dbReference type="AlphaFoldDB" id="A0A3B1C2F6"/>
<accession>A0A3B1C2F6</accession>